<keyword evidence="6" id="KW-0679">Respiratory chain</keyword>
<dbReference type="Pfam" id="PF00361">
    <property type="entry name" value="Proton_antipo_M"/>
    <property type="match status" value="1"/>
</dbReference>
<comment type="function">
    <text evidence="17">Core subunit of the mitochondrial membrane respiratory chain NADH dehydrogenase (Complex I) which catalyzes electron transfer from NADH through the respiratory chain, using ubiquinone as an electron acceptor. Essential for the catalytic activity and assembly of complex I.</text>
</comment>
<feature type="transmembrane region" description="Helical" evidence="17">
    <location>
        <begin position="7"/>
        <end position="32"/>
    </location>
</feature>
<sequence length="572" mass="66026">MNNKFSLGFYIISLMMILVYFFFFFLSIYLIFVDSVFFFEWLIFSLNSGSIYMSLIFDWMSTVFMSFVLGISSLVICYSVEYMNNDNNVKRFNYLVFMFIMSMMFLIVSPNLVSILLGWDGLGLVSYCLVIYYQNYKSYNAGMLTALSNRVGDVMLLLSIAWMMNYGGWHYLFYLENLGELYFFVFVIFIASFTKSAQLPFSSWLPAAMAAPTPVSALVHSSTLVTAGVYLLIRFDFLVCNFYYVDFFIFISLVTMVMASICANFEFDLSKIIALSTLSQLGFMMSVLMLGFSTMAFFHLLIHALFKALLFLCAGVVIHCMWGNQDIRFMGGLVVQMPIISSCMNISNLALCGFPFLAGFYSKDLIIESMNMSMLNFFFFFLLSISIGLTVMYSFRLSYYSMSGNFNSFCYLSVFDGSSYMSVSNLGKGFFSVFGGSIMSWLIFKTPSVIFLPFDLSIFVLVFVLLGGWFGYELGSFNFVYYDYNSLSSFFFGSMWFLPFFSTSFVNNIYFSFCVVYFKILDQGWGEYFGPSGLSNLIIYLSKYNQYLQFNNFKIYMLSFFFWLLFLLFIFN</sequence>
<evidence type="ECO:0000256" key="7">
    <source>
        <dbReference type="ARBA" id="ARBA00022692"/>
    </source>
</evidence>
<evidence type="ECO:0000256" key="2">
    <source>
        <dbReference type="ARBA" id="ARBA00004448"/>
    </source>
</evidence>
<evidence type="ECO:0000256" key="3">
    <source>
        <dbReference type="ARBA" id="ARBA00012944"/>
    </source>
</evidence>
<evidence type="ECO:0000256" key="4">
    <source>
        <dbReference type="ARBA" id="ARBA00021096"/>
    </source>
</evidence>
<keyword evidence="9" id="KW-1278">Translocase</keyword>
<feature type="transmembrane region" description="Helical" evidence="17">
    <location>
        <begin position="553"/>
        <end position="571"/>
    </location>
</feature>
<comment type="similarity">
    <text evidence="17">Belongs to the complex I subunit 5 family.</text>
</comment>
<feature type="transmembrane region" description="Helical" evidence="17">
    <location>
        <begin position="377"/>
        <end position="395"/>
    </location>
</feature>
<keyword evidence="8" id="KW-0999">Mitochondrion inner membrane</keyword>
<name>A0A096VHU7_9HEMI</name>
<feature type="transmembrane region" description="Helical" evidence="17">
    <location>
        <begin position="217"/>
        <end position="235"/>
    </location>
</feature>
<evidence type="ECO:0000256" key="17">
    <source>
        <dbReference type="RuleBase" id="RU003404"/>
    </source>
</evidence>
<feature type="transmembrane region" description="Helical" evidence="17">
    <location>
        <begin position="247"/>
        <end position="265"/>
    </location>
</feature>
<evidence type="ECO:0000313" key="21">
    <source>
        <dbReference type="EMBL" id="AFV32122.1"/>
    </source>
</evidence>
<feature type="transmembrane region" description="Helical" evidence="17">
    <location>
        <begin position="154"/>
        <end position="175"/>
    </location>
</feature>
<dbReference type="GO" id="GO:0008137">
    <property type="term" value="F:NADH dehydrogenase (ubiquinone) activity"/>
    <property type="evidence" value="ECO:0007669"/>
    <property type="project" value="UniProtKB-EC"/>
</dbReference>
<keyword evidence="14 17" id="KW-0496">Mitochondrion</keyword>
<evidence type="ECO:0000256" key="9">
    <source>
        <dbReference type="ARBA" id="ARBA00022967"/>
    </source>
</evidence>
<feature type="transmembrane region" description="Helical" evidence="17">
    <location>
        <begin position="334"/>
        <end position="357"/>
    </location>
</feature>
<feature type="domain" description="NADH-Ubiquinone oxidoreductase (complex I) chain 5 N-terminal" evidence="19">
    <location>
        <begin position="45"/>
        <end position="92"/>
    </location>
</feature>
<feature type="transmembrane region" description="Helical" evidence="17">
    <location>
        <begin position="490"/>
        <end position="518"/>
    </location>
</feature>
<protein>
    <recommendedName>
        <fullName evidence="4 17">NADH-ubiquinone oxidoreductase chain 5</fullName>
        <ecNumber evidence="3 17">7.1.1.2</ecNumber>
    </recommendedName>
</protein>
<evidence type="ECO:0000256" key="10">
    <source>
        <dbReference type="ARBA" id="ARBA00022982"/>
    </source>
</evidence>
<dbReference type="InterPro" id="IPR003945">
    <property type="entry name" value="NU5C-like"/>
</dbReference>
<dbReference type="GO" id="GO:0015990">
    <property type="term" value="P:electron transport coupled proton transport"/>
    <property type="evidence" value="ECO:0007669"/>
    <property type="project" value="TreeGrafter"/>
</dbReference>
<dbReference type="PRINTS" id="PR01434">
    <property type="entry name" value="NADHDHGNASE5"/>
</dbReference>
<keyword evidence="11 17" id="KW-1133">Transmembrane helix</keyword>
<dbReference type="InterPro" id="IPR001516">
    <property type="entry name" value="Proton_antipo_N"/>
</dbReference>
<evidence type="ECO:0000256" key="14">
    <source>
        <dbReference type="ARBA" id="ARBA00023128"/>
    </source>
</evidence>
<dbReference type="GO" id="GO:0003954">
    <property type="term" value="F:NADH dehydrogenase activity"/>
    <property type="evidence" value="ECO:0007669"/>
    <property type="project" value="TreeGrafter"/>
</dbReference>
<dbReference type="AlphaFoldDB" id="A0A096VHU7"/>
<comment type="function">
    <text evidence="1">Core subunit of the mitochondrial membrane respiratory chain NADH dehydrogenase (Complex I) that is believed to belong to the minimal assembly required for catalysis. Complex I functions in the transfer of electrons from NADH to the respiratory chain. The immediate electron acceptor for the enzyme is believed to be ubiquinone.</text>
</comment>
<accession>A0A096VHU7</accession>
<comment type="subcellular location">
    <subcellularLocation>
        <location evidence="2">Mitochondrion inner membrane</location>
        <topology evidence="2">Multi-pass membrane protein</topology>
    </subcellularLocation>
</comment>
<keyword evidence="7 17" id="KW-0812">Transmembrane</keyword>
<proteinExistence type="inferred from homology"/>
<evidence type="ECO:0000256" key="12">
    <source>
        <dbReference type="ARBA" id="ARBA00023027"/>
    </source>
</evidence>
<evidence type="ECO:0000256" key="13">
    <source>
        <dbReference type="ARBA" id="ARBA00023075"/>
    </source>
</evidence>
<comment type="catalytic activity">
    <reaction evidence="16 17">
        <text>a ubiquinone + NADH + 5 H(+)(in) = a ubiquinol + NAD(+) + 4 H(+)(out)</text>
        <dbReference type="Rhea" id="RHEA:29091"/>
        <dbReference type="Rhea" id="RHEA-COMP:9565"/>
        <dbReference type="Rhea" id="RHEA-COMP:9566"/>
        <dbReference type="ChEBI" id="CHEBI:15378"/>
        <dbReference type="ChEBI" id="CHEBI:16389"/>
        <dbReference type="ChEBI" id="CHEBI:17976"/>
        <dbReference type="ChEBI" id="CHEBI:57540"/>
        <dbReference type="ChEBI" id="CHEBI:57945"/>
        <dbReference type="EC" id="7.1.1.2"/>
    </reaction>
</comment>
<evidence type="ECO:0000259" key="18">
    <source>
        <dbReference type="Pfam" id="PF00361"/>
    </source>
</evidence>
<feature type="transmembrane region" description="Helical" evidence="17">
    <location>
        <begin position="181"/>
        <end position="205"/>
    </location>
</feature>
<dbReference type="GO" id="GO:0005743">
    <property type="term" value="C:mitochondrial inner membrane"/>
    <property type="evidence" value="ECO:0007669"/>
    <property type="project" value="UniProtKB-SubCell"/>
</dbReference>
<keyword evidence="15 17" id="KW-0472">Membrane</keyword>
<evidence type="ECO:0000256" key="8">
    <source>
        <dbReference type="ARBA" id="ARBA00022792"/>
    </source>
</evidence>
<dbReference type="Pfam" id="PF06455">
    <property type="entry name" value="NADH5_C"/>
    <property type="match status" value="1"/>
</dbReference>
<dbReference type="PANTHER" id="PTHR42829:SF2">
    <property type="entry name" value="NADH-UBIQUINONE OXIDOREDUCTASE CHAIN 5"/>
    <property type="match status" value="1"/>
</dbReference>
<feature type="transmembrane region" description="Helical" evidence="17">
    <location>
        <begin position="449"/>
        <end position="470"/>
    </location>
</feature>
<evidence type="ECO:0000256" key="15">
    <source>
        <dbReference type="ARBA" id="ARBA00023136"/>
    </source>
</evidence>
<reference evidence="21" key="1">
    <citation type="journal article" date="2014" name="PLoS ONE">
        <title>Comparative Analysis of the Mitochondrial Genomes of Callitettixini Spittlebugs (Hemiptera: Cercopidae) Confirms the Overall High Evolutionary Speed of the AT-Rich Region but Reveals the Presence of Short Conservative Elements at the Tribal Level.</title>
        <authorList>
            <person name="Liu J."/>
            <person name="Bu C."/>
            <person name="Wipfler B."/>
            <person name="Liang A."/>
        </authorList>
    </citation>
    <scope>NUCLEOTIDE SEQUENCE</scope>
</reference>
<dbReference type="GO" id="GO:0042773">
    <property type="term" value="P:ATP synthesis coupled electron transport"/>
    <property type="evidence" value="ECO:0007669"/>
    <property type="project" value="InterPro"/>
</dbReference>
<dbReference type="Pfam" id="PF00662">
    <property type="entry name" value="Proton_antipo_N"/>
    <property type="match status" value="1"/>
</dbReference>
<feature type="domain" description="NADH dehydrogenase subunit 5 C-terminal" evidence="20">
    <location>
        <begin position="393"/>
        <end position="570"/>
    </location>
</feature>
<feature type="transmembrane region" description="Helical" evidence="17">
    <location>
        <begin position="92"/>
        <end position="109"/>
    </location>
</feature>
<keyword evidence="5 17" id="KW-0813">Transport</keyword>
<keyword evidence="12 17" id="KW-0520">NAD</keyword>
<keyword evidence="10" id="KW-0249">Electron transport</keyword>
<evidence type="ECO:0000256" key="11">
    <source>
        <dbReference type="ARBA" id="ARBA00022989"/>
    </source>
</evidence>
<evidence type="ECO:0000256" key="6">
    <source>
        <dbReference type="ARBA" id="ARBA00022660"/>
    </source>
</evidence>
<geneLocation type="mitochondrion" evidence="21"/>
<evidence type="ECO:0000259" key="20">
    <source>
        <dbReference type="Pfam" id="PF06455"/>
    </source>
</evidence>
<dbReference type="EMBL" id="JX844626">
    <property type="protein sequence ID" value="AFV32122.1"/>
    <property type="molecule type" value="Genomic_DNA"/>
</dbReference>
<feature type="domain" description="NADH:quinone oxidoreductase/Mrp antiporter transmembrane" evidence="18">
    <location>
        <begin position="109"/>
        <end position="385"/>
    </location>
</feature>
<feature type="transmembrane region" description="Helical" evidence="17">
    <location>
        <begin position="52"/>
        <end position="80"/>
    </location>
</feature>
<gene>
    <name evidence="21" type="primary">nad5</name>
</gene>
<keyword evidence="13 17" id="KW-0830">Ubiquinone</keyword>
<evidence type="ECO:0000256" key="5">
    <source>
        <dbReference type="ARBA" id="ARBA00022448"/>
    </source>
</evidence>
<evidence type="ECO:0000259" key="19">
    <source>
        <dbReference type="Pfam" id="PF00662"/>
    </source>
</evidence>
<dbReference type="InterPro" id="IPR001750">
    <property type="entry name" value="ND/Mrp_TM"/>
</dbReference>
<evidence type="ECO:0000256" key="1">
    <source>
        <dbReference type="ARBA" id="ARBA00003257"/>
    </source>
</evidence>
<feature type="transmembrane region" description="Helical" evidence="17">
    <location>
        <begin position="298"/>
        <end position="322"/>
    </location>
</feature>
<dbReference type="EC" id="7.1.1.2" evidence="3 17"/>
<evidence type="ECO:0000256" key="16">
    <source>
        <dbReference type="ARBA" id="ARBA00049551"/>
    </source>
</evidence>
<dbReference type="InterPro" id="IPR010934">
    <property type="entry name" value="NADH_DH_su5_C"/>
</dbReference>
<feature type="transmembrane region" description="Helical" evidence="17">
    <location>
        <begin position="272"/>
        <end position="292"/>
    </location>
</feature>
<dbReference type="PANTHER" id="PTHR42829">
    <property type="entry name" value="NADH-UBIQUINONE OXIDOREDUCTASE CHAIN 5"/>
    <property type="match status" value="1"/>
</dbReference>
<organism evidence="21">
    <name type="scientific">Aeneolamia contigua</name>
    <dbReference type="NCBI Taxonomy" id="295213"/>
    <lineage>
        <taxon>Eukaryota</taxon>
        <taxon>Metazoa</taxon>
        <taxon>Ecdysozoa</taxon>
        <taxon>Arthropoda</taxon>
        <taxon>Hexapoda</taxon>
        <taxon>Insecta</taxon>
        <taxon>Pterygota</taxon>
        <taxon>Neoptera</taxon>
        <taxon>Paraneoptera</taxon>
        <taxon>Hemiptera</taxon>
        <taxon>Auchenorrhyncha</taxon>
        <taxon>Cercopoidea</taxon>
        <taxon>Cercopidae</taxon>
        <taxon>Ischnorhininae</taxon>
        <taxon>Aeneolamia</taxon>
    </lineage>
</organism>